<name>A0AC61NQY1_9BACT</name>
<keyword evidence="2" id="KW-1185">Reference proteome</keyword>
<reference evidence="1" key="1">
    <citation type="submission" date="2021-08" db="EMBL/GenBank/DDBJ databases">
        <title>Novel anaerobic bacterium isolated from sea squirt in East Sea, Republic of Korea.</title>
        <authorList>
            <person name="Nguyen T.H."/>
            <person name="Li Z."/>
            <person name="Lee Y.-J."/>
            <person name="Ko J."/>
            <person name="Kim S.-G."/>
        </authorList>
    </citation>
    <scope>NUCLEOTIDE SEQUENCE</scope>
    <source>
        <strain evidence="1">KCTC 25031</strain>
    </source>
</reference>
<dbReference type="Proteomes" id="UP000826212">
    <property type="component" value="Chromosome"/>
</dbReference>
<protein>
    <submittedName>
        <fullName evidence="1">DUF4831 family protein</fullName>
    </submittedName>
</protein>
<evidence type="ECO:0000313" key="2">
    <source>
        <dbReference type="Proteomes" id="UP000826212"/>
    </source>
</evidence>
<evidence type="ECO:0000313" key="1">
    <source>
        <dbReference type="EMBL" id="QZE13614.1"/>
    </source>
</evidence>
<organism evidence="1 2">
    <name type="scientific">Halosquirtibacter laminarini</name>
    <dbReference type="NCBI Taxonomy" id="3374600"/>
    <lineage>
        <taxon>Bacteria</taxon>
        <taxon>Pseudomonadati</taxon>
        <taxon>Bacteroidota</taxon>
        <taxon>Bacteroidia</taxon>
        <taxon>Marinilabiliales</taxon>
        <taxon>Prolixibacteraceae</taxon>
        <taxon>Halosquirtibacter</taxon>
    </lineage>
</organism>
<proteinExistence type="predicted"/>
<dbReference type="EMBL" id="CP081303">
    <property type="protein sequence ID" value="QZE13614.1"/>
    <property type="molecule type" value="Genomic_DNA"/>
</dbReference>
<gene>
    <name evidence="1" type="ORF">K4L44_13690</name>
</gene>
<sequence length="372" mass="41976">MKTFKILALLMFCNLLVMAAPDRKKGEEVKVPYQNGPVYALPATGIRVYVDAVYEEFIPGPYQKYAEELLQITNTKKKSFASWKIKTIRFGSFVTADAAEYHQVKSENMTHLSVNSYGIIKGINGEFEDQITPIPCSQNDFMTIEPSSFSWNDLSIQEFVQVNDSLPEQWVKLSEKQKAYDAAHTITKLRKRRFHMLSSEYETVPPDGDAYKVVVDQLKKIENRYTELFTGKHIKRTRSFVFDVVPGNSAIVAFRFDSQKGVVPTSDLSGKPMMLSVTANAQMKSSLKKQSGASSVSPEGLYYRMPCLSEIVLMDGTKVIATSKMMIAQQGVRFPLSPNFCVKENKYEITYNQNTGALNSVKQLVPLKVEED</sequence>
<accession>A0AC61NQY1</accession>